<dbReference type="AlphaFoldDB" id="A0A4U8VYA0"/>
<feature type="compositionally biased region" description="Low complexity" evidence="8">
    <location>
        <begin position="274"/>
        <end position="286"/>
    </location>
</feature>
<dbReference type="FunFam" id="1.10.510.10:FF:000021">
    <property type="entry name" value="Serine/threonine protein kinase"/>
    <property type="match status" value="1"/>
</dbReference>
<dbReference type="InterPro" id="IPR008271">
    <property type="entry name" value="Ser/Thr_kinase_AS"/>
</dbReference>
<keyword evidence="5 10" id="KW-0418">Kinase</keyword>
<gene>
    <name evidence="10" type="primary">pknF_1</name>
    <name evidence="10" type="ORF">NCTC10797_01222</name>
</gene>
<evidence type="ECO:0000256" key="7">
    <source>
        <dbReference type="PROSITE-ProRule" id="PRU10141"/>
    </source>
</evidence>
<dbReference type="GO" id="GO:0004674">
    <property type="term" value="F:protein serine/threonine kinase activity"/>
    <property type="evidence" value="ECO:0007669"/>
    <property type="project" value="UniProtKB-KW"/>
</dbReference>
<evidence type="ECO:0000256" key="8">
    <source>
        <dbReference type="SAM" id="MobiDB-lite"/>
    </source>
</evidence>
<feature type="binding site" evidence="7">
    <location>
        <position position="43"/>
    </location>
    <ligand>
        <name>ATP</name>
        <dbReference type="ChEBI" id="CHEBI:30616"/>
    </ligand>
</feature>
<dbReference type="PROSITE" id="PS50011">
    <property type="entry name" value="PROTEIN_KINASE_DOM"/>
    <property type="match status" value="1"/>
</dbReference>
<keyword evidence="3 10" id="KW-0808">Transferase</keyword>
<organism evidence="10 11">
    <name type="scientific">Nocardia cyriacigeorgica</name>
    <dbReference type="NCBI Taxonomy" id="135487"/>
    <lineage>
        <taxon>Bacteria</taxon>
        <taxon>Bacillati</taxon>
        <taxon>Actinomycetota</taxon>
        <taxon>Actinomycetes</taxon>
        <taxon>Mycobacteriales</taxon>
        <taxon>Nocardiaceae</taxon>
        <taxon>Nocardia</taxon>
    </lineage>
</organism>
<dbReference type="RefSeq" id="WP_232052071.1">
    <property type="nucleotide sequence ID" value="NZ_JADLPI010000010.1"/>
</dbReference>
<dbReference type="CDD" id="cd14014">
    <property type="entry name" value="STKc_PknB_like"/>
    <property type="match status" value="1"/>
</dbReference>
<evidence type="ECO:0000256" key="5">
    <source>
        <dbReference type="ARBA" id="ARBA00022777"/>
    </source>
</evidence>
<dbReference type="PROSITE" id="PS00108">
    <property type="entry name" value="PROTEIN_KINASE_ST"/>
    <property type="match status" value="1"/>
</dbReference>
<dbReference type="SMART" id="SM00220">
    <property type="entry name" value="S_TKc"/>
    <property type="match status" value="1"/>
</dbReference>
<dbReference type="PANTHER" id="PTHR43289">
    <property type="entry name" value="MITOGEN-ACTIVATED PROTEIN KINASE KINASE KINASE 20-RELATED"/>
    <property type="match status" value="1"/>
</dbReference>
<accession>A0A4U8VYA0</accession>
<keyword evidence="4 7" id="KW-0547">Nucleotide-binding</keyword>
<dbReference type="PANTHER" id="PTHR43289:SF6">
    <property type="entry name" value="SERINE_THREONINE-PROTEIN KINASE NEKL-3"/>
    <property type="match status" value="1"/>
</dbReference>
<reference evidence="10 11" key="1">
    <citation type="submission" date="2019-02" db="EMBL/GenBank/DDBJ databases">
        <authorList>
            <consortium name="Pathogen Informatics"/>
        </authorList>
    </citation>
    <scope>NUCLEOTIDE SEQUENCE [LARGE SCALE GENOMIC DNA]</scope>
    <source>
        <strain evidence="10 11">3012STDY6756504</strain>
    </source>
</reference>
<evidence type="ECO:0000256" key="6">
    <source>
        <dbReference type="ARBA" id="ARBA00022840"/>
    </source>
</evidence>
<evidence type="ECO:0000259" key="9">
    <source>
        <dbReference type="PROSITE" id="PS50011"/>
    </source>
</evidence>
<feature type="domain" description="Protein kinase" evidence="9">
    <location>
        <begin position="14"/>
        <end position="282"/>
    </location>
</feature>
<dbReference type="Pfam" id="PF00069">
    <property type="entry name" value="Pkinase"/>
    <property type="match status" value="1"/>
</dbReference>
<evidence type="ECO:0000313" key="11">
    <source>
        <dbReference type="Proteomes" id="UP000290439"/>
    </source>
</evidence>
<evidence type="ECO:0000256" key="2">
    <source>
        <dbReference type="ARBA" id="ARBA00022527"/>
    </source>
</evidence>
<evidence type="ECO:0000256" key="4">
    <source>
        <dbReference type="ARBA" id="ARBA00022741"/>
    </source>
</evidence>
<dbReference type="EMBL" id="LR215973">
    <property type="protein sequence ID" value="VFA97459.1"/>
    <property type="molecule type" value="Genomic_DNA"/>
</dbReference>
<dbReference type="SUPFAM" id="SSF56112">
    <property type="entry name" value="Protein kinase-like (PK-like)"/>
    <property type="match status" value="1"/>
</dbReference>
<evidence type="ECO:0000256" key="1">
    <source>
        <dbReference type="ARBA" id="ARBA00012513"/>
    </source>
</evidence>
<keyword evidence="2" id="KW-0723">Serine/threonine-protein kinase</keyword>
<evidence type="ECO:0000313" key="10">
    <source>
        <dbReference type="EMBL" id="VFA97459.1"/>
    </source>
</evidence>
<dbReference type="Proteomes" id="UP000290439">
    <property type="component" value="Chromosome"/>
</dbReference>
<protein>
    <recommendedName>
        <fullName evidence="1">non-specific serine/threonine protein kinase</fullName>
        <ecNumber evidence="1">2.7.11.1</ecNumber>
    </recommendedName>
</protein>
<proteinExistence type="predicted"/>
<dbReference type="InterPro" id="IPR017441">
    <property type="entry name" value="Protein_kinase_ATP_BS"/>
</dbReference>
<dbReference type="EC" id="2.7.11.1" evidence="1"/>
<dbReference type="InterPro" id="IPR011009">
    <property type="entry name" value="Kinase-like_dom_sf"/>
</dbReference>
<dbReference type="InterPro" id="IPR000719">
    <property type="entry name" value="Prot_kinase_dom"/>
</dbReference>
<sequence>MDRRLAVGQEFAGYRIERLLGEGGMGQVYLAHDRDLPRMVALKLLSPVIGDDGEVRARFLREADTAARLAHPNIVAVYARGQEQDRLWMAIQYIEGTDVATALRDGPIRPADAVRITEETAKALDHAHRFGVLHRDVKPANILLEWGPQRQVYLTDFGIAKALDRTDGLTRTGELYASFHYAAPEQFELRADTDHRADVYALGCTLYYMLTGELPYPGASTGQLIAAHLNAPVPRPSGRNPAVPPAFDDVIARAMAKNRDERYGSCGELAAAARRASTAPRTAAPPATGPTSLSPNTAPGRPAVTTSATSRPPVSRWRKARRPLAAAGTAVTIFAAAAVTAVVLRGGDDPQTPAPPTPPAGAQAAAEHAACEYSKLMATYDYDDPEGWEQRVHDGATGEWEAQAQGVLPMVGMLVASDPVRSRAAGAECSATMSEADTVAEVDVLLTQINSPPGKPEETEQISMSTRMELVDGRWLCSRLVTPLLPN</sequence>
<name>A0A4U8VYA0_9NOCA</name>
<dbReference type="Gene3D" id="1.10.510.10">
    <property type="entry name" value="Transferase(Phosphotransferase) domain 1"/>
    <property type="match status" value="1"/>
</dbReference>
<dbReference type="GO" id="GO:0005524">
    <property type="term" value="F:ATP binding"/>
    <property type="evidence" value="ECO:0007669"/>
    <property type="project" value="UniProtKB-UniRule"/>
</dbReference>
<dbReference type="PROSITE" id="PS00107">
    <property type="entry name" value="PROTEIN_KINASE_ATP"/>
    <property type="match status" value="1"/>
</dbReference>
<dbReference type="Gene3D" id="3.30.200.20">
    <property type="entry name" value="Phosphorylase Kinase, domain 1"/>
    <property type="match status" value="1"/>
</dbReference>
<feature type="region of interest" description="Disordered" evidence="8">
    <location>
        <begin position="274"/>
        <end position="321"/>
    </location>
</feature>
<evidence type="ECO:0000256" key="3">
    <source>
        <dbReference type="ARBA" id="ARBA00022679"/>
    </source>
</evidence>
<keyword evidence="6 7" id="KW-0067">ATP-binding</keyword>